<gene>
    <name evidence="2" type="ORF">LSAT_V11C400161090</name>
</gene>
<protein>
    <recommendedName>
        <fullName evidence="1">DNA helicase Pif1-like 2B domain-containing protein</fullName>
    </recommendedName>
</protein>
<evidence type="ECO:0000313" key="3">
    <source>
        <dbReference type="Proteomes" id="UP000235145"/>
    </source>
</evidence>
<dbReference type="Pfam" id="PF21530">
    <property type="entry name" value="Pif1_2B_dom"/>
    <property type="match status" value="1"/>
</dbReference>
<dbReference type="EMBL" id="NBSK02000004">
    <property type="protein sequence ID" value="KAJ0213408.1"/>
    <property type="molecule type" value="Genomic_DNA"/>
</dbReference>
<sequence length="283" mass="32655">MVFRLHHNMHLSQPVDFSIDVNRISQCASWLLDIGNGNIETPERNDLERNNIIQIPQCFYIELRDKGLESLIHFLYRNDLSVRAIICPENETVYQLNSLILSKTSGQEVYLNNLYFSSIPSHSLLLKVKTTVMLLRNINKKDGLCNGMHLIVTQLLPSIMEASIITRTSGVHSKKKFVHNNYDLPFIFTRKQFPIKVCYAMTINKNQAQCLKKVGLYLVKSVFTHTQLCVDLFRATTPDSIKIMLQQEDVLSLNCFKNVVFKDLLARVKKQEVITPHLCFRNI</sequence>
<keyword evidence="3" id="KW-1185">Reference proteome</keyword>
<comment type="caution">
    <text evidence="2">The sequence shown here is derived from an EMBL/GenBank/DDBJ whole genome shotgun (WGS) entry which is preliminary data.</text>
</comment>
<feature type="domain" description="DNA helicase Pif1-like 2B" evidence="1">
    <location>
        <begin position="110"/>
        <end position="155"/>
    </location>
</feature>
<proteinExistence type="predicted"/>
<dbReference type="PANTHER" id="PTHR10492">
    <property type="match status" value="1"/>
</dbReference>
<dbReference type="SUPFAM" id="SSF52540">
    <property type="entry name" value="P-loop containing nucleoside triphosphate hydrolases"/>
    <property type="match status" value="1"/>
</dbReference>
<dbReference type="Proteomes" id="UP000235145">
    <property type="component" value="Unassembled WGS sequence"/>
</dbReference>
<dbReference type="AlphaFoldDB" id="A0A9R1VXY3"/>
<dbReference type="InterPro" id="IPR027417">
    <property type="entry name" value="P-loop_NTPase"/>
</dbReference>
<accession>A0A9R1VXY3</accession>
<organism evidence="2 3">
    <name type="scientific">Lactuca sativa</name>
    <name type="common">Garden lettuce</name>
    <dbReference type="NCBI Taxonomy" id="4236"/>
    <lineage>
        <taxon>Eukaryota</taxon>
        <taxon>Viridiplantae</taxon>
        <taxon>Streptophyta</taxon>
        <taxon>Embryophyta</taxon>
        <taxon>Tracheophyta</taxon>
        <taxon>Spermatophyta</taxon>
        <taxon>Magnoliopsida</taxon>
        <taxon>eudicotyledons</taxon>
        <taxon>Gunneridae</taxon>
        <taxon>Pentapetalae</taxon>
        <taxon>asterids</taxon>
        <taxon>campanulids</taxon>
        <taxon>Asterales</taxon>
        <taxon>Asteraceae</taxon>
        <taxon>Cichorioideae</taxon>
        <taxon>Cichorieae</taxon>
        <taxon>Lactucinae</taxon>
        <taxon>Lactuca</taxon>
    </lineage>
</organism>
<dbReference type="PANTHER" id="PTHR10492:SF96">
    <property type="entry name" value="ATP-DEPENDENT DNA HELICASE"/>
    <property type="match status" value="1"/>
</dbReference>
<evidence type="ECO:0000313" key="2">
    <source>
        <dbReference type="EMBL" id="KAJ0213408.1"/>
    </source>
</evidence>
<name>A0A9R1VXY3_LACSA</name>
<reference evidence="2 3" key="1">
    <citation type="journal article" date="2017" name="Nat. Commun.">
        <title>Genome assembly with in vitro proximity ligation data and whole-genome triplication in lettuce.</title>
        <authorList>
            <person name="Reyes-Chin-Wo S."/>
            <person name="Wang Z."/>
            <person name="Yang X."/>
            <person name="Kozik A."/>
            <person name="Arikit S."/>
            <person name="Song C."/>
            <person name="Xia L."/>
            <person name="Froenicke L."/>
            <person name="Lavelle D.O."/>
            <person name="Truco M.J."/>
            <person name="Xia R."/>
            <person name="Zhu S."/>
            <person name="Xu C."/>
            <person name="Xu H."/>
            <person name="Xu X."/>
            <person name="Cox K."/>
            <person name="Korf I."/>
            <person name="Meyers B.C."/>
            <person name="Michelmore R.W."/>
        </authorList>
    </citation>
    <scope>NUCLEOTIDE SEQUENCE [LARGE SCALE GENOMIC DNA]</scope>
    <source>
        <strain evidence="3">cv. Salinas</strain>
        <tissue evidence="2">Seedlings</tissue>
    </source>
</reference>
<evidence type="ECO:0000259" key="1">
    <source>
        <dbReference type="Pfam" id="PF21530"/>
    </source>
</evidence>
<dbReference type="InterPro" id="IPR049163">
    <property type="entry name" value="Pif1-like_2B_dom"/>
</dbReference>